<dbReference type="Proteomes" id="UP000030635">
    <property type="component" value="Chromosome"/>
</dbReference>
<feature type="chain" id="PRO_5039244194" evidence="2">
    <location>
        <begin position="18"/>
        <end position="112"/>
    </location>
</feature>
<dbReference type="RefSeq" id="WP_039314536.1">
    <property type="nucleotide sequence ID" value="NZ_CP006905.1"/>
</dbReference>
<keyword evidence="1" id="KW-0175">Coiled coil</keyword>
<feature type="signal peptide" evidence="2">
    <location>
        <begin position="1"/>
        <end position="17"/>
    </location>
</feature>
<protein>
    <submittedName>
        <fullName evidence="3">Putative lipoprotein</fullName>
    </submittedName>
</protein>
<keyword evidence="2" id="KW-0732">Signal</keyword>
<accession>A0A0A7FUZ1</accession>
<feature type="coiled-coil region" evidence="1">
    <location>
        <begin position="63"/>
        <end position="90"/>
    </location>
</feature>
<dbReference type="STRING" id="1561.NPD11_938"/>
<dbReference type="PROSITE" id="PS51257">
    <property type="entry name" value="PROKAR_LIPOPROTEIN"/>
    <property type="match status" value="1"/>
</dbReference>
<keyword evidence="3" id="KW-0449">Lipoprotein</keyword>
<evidence type="ECO:0000256" key="1">
    <source>
        <dbReference type="SAM" id="Coils"/>
    </source>
</evidence>
<gene>
    <name evidence="3" type="ORF">U729_2081</name>
</gene>
<evidence type="ECO:0000313" key="3">
    <source>
        <dbReference type="EMBL" id="AIY83422.1"/>
    </source>
</evidence>
<dbReference type="EMBL" id="CP006905">
    <property type="protein sequence ID" value="AIY83422.1"/>
    <property type="molecule type" value="Genomic_DNA"/>
</dbReference>
<keyword evidence="4" id="KW-1185">Reference proteome</keyword>
<dbReference type="AlphaFoldDB" id="A0A0A7FUZ1"/>
<evidence type="ECO:0000256" key="2">
    <source>
        <dbReference type="SAM" id="SignalP"/>
    </source>
</evidence>
<dbReference type="KEGG" id="cbv:U729_2081"/>
<name>A0A0A7FUZ1_9CLOT</name>
<proteinExistence type="predicted"/>
<dbReference type="HOGENOM" id="CLU_2141489_0_0_9"/>
<organism evidence="3 4">
    <name type="scientific">Clostridium baratii str. Sullivan</name>
    <dbReference type="NCBI Taxonomy" id="1415775"/>
    <lineage>
        <taxon>Bacteria</taxon>
        <taxon>Bacillati</taxon>
        <taxon>Bacillota</taxon>
        <taxon>Clostridia</taxon>
        <taxon>Eubacteriales</taxon>
        <taxon>Clostridiaceae</taxon>
        <taxon>Clostridium</taxon>
    </lineage>
</organism>
<reference evidence="3 4" key="1">
    <citation type="journal article" date="2015" name="Infect. Genet. Evol.">
        <title>Genomic sequences of six botulinum neurotoxin-producing strains representing three clostridial species illustrate the mobility and diversity of botulinum neurotoxin genes.</title>
        <authorList>
            <person name="Smith T.J."/>
            <person name="Hill K.K."/>
            <person name="Xie G."/>
            <person name="Foley B.T."/>
            <person name="Williamson C.H."/>
            <person name="Foster J.T."/>
            <person name="Johnson S.L."/>
            <person name="Chertkov O."/>
            <person name="Teshima H."/>
            <person name="Gibbons H.S."/>
            <person name="Johnsky L.A."/>
            <person name="Karavis M.A."/>
            <person name="Smith L.A."/>
        </authorList>
    </citation>
    <scope>NUCLEOTIDE SEQUENCE [LARGE SCALE GENOMIC DNA]</scope>
    <source>
        <strain evidence="3">Sullivan</strain>
    </source>
</reference>
<sequence length="112" mass="12413">MKKLVLVVAMISIFAIGLVGCTQDNISKQENSKKSDTKDKSVSVNLKLPEISDKDIKDSSEDISGLVKEYKNLKHDLEEDKESIDNVILKDRNTVEGHVDQISGSLKEILGK</sequence>
<evidence type="ECO:0000313" key="4">
    <source>
        <dbReference type="Proteomes" id="UP000030635"/>
    </source>
</evidence>